<gene>
    <name evidence="2" type="ORF">M91_06540</name>
</gene>
<evidence type="ECO:0000256" key="1">
    <source>
        <dbReference type="SAM" id="SignalP"/>
    </source>
</evidence>
<dbReference type="EMBL" id="JH885400">
    <property type="protein sequence ID" value="ELR44772.1"/>
    <property type="molecule type" value="Genomic_DNA"/>
</dbReference>
<feature type="signal peptide" evidence="1">
    <location>
        <begin position="1"/>
        <end position="34"/>
    </location>
</feature>
<evidence type="ECO:0000313" key="3">
    <source>
        <dbReference type="Proteomes" id="UP000011080"/>
    </source>
</evidence>
<organism evidence="2 3">
    <name type="scientific">Bos mutus</name>
    <name type="common">wild yak</name>
    <dbReference type="NCBI Taxonomy" id="72004"/>
    <lineage>
        <taxon>Eukaryota</taxon>
        <taxon>Metazoa</taxon>
        <taxon>Chordata</taxon>
        <taxon>Craniata</taxon>
        <taxon>Vertebrata</taxon>
        <taxon>Euteleostomi</taxon>
        <taxon>Mammalia</taxon>
        <taxon>Eutheria</taxon>
        <taxon>Laurasiatheria</taxon>
        <taxon>Artiodactyla</taxon>
        <taxon>Ruminantia</taxon>
        <taxon>Pecora</taxon>
        <taxon>Bovidae</taxon>
        <taxon>Bovinae</taxon>
        <taxon>Bos</taxon>
    </lineage>
</organism>
<reference evidence="2 3" key="1">
    <citation type="journal article" date="2012" name="Nat. Genet.">
        <title>The yak genome and adaptation to life at high altitude.</title>
        <authorList>
            <person name="Qiu Q."/>
            <person name="Zhang G."/>
            <person name="Ma T."/>
            <person name="Qian W."/>
            <person name="Wang J."/>
            <person name="Ye Z."/>
            <person name="Cao C."/>
            <person name="Hu Q."/>
            <person name="Kim J."/>
            <person name="Larkin D.M."/>
            <person name="Auvil L."/>
            <person name="Capitanu B."/>
            <person name="Ma J."/>
            <person name="Lewin H.A."/>
            <person name="Qian X."/>
            <person name="Lang Y."/>
            <person name="Zhou R."/>
            <person name="Wang L."/>
            <person name="Wang K."/>
            <person name="Xia J."/>
            <person name="Liao S."/>
            <person name="Pan S."/>
            <person name="Lu X."/>
            <person name="Hou H."/>
            <person name="Wang Y."/>
            <person name="Zang X."/>
            <person name="Yin Y."/>
            <person name="Ma H."/>
            <person name="Zhang J."/>
            <person name="Wang Z."/>
            <person name="Zhang Y."/>
            <person name="Zhang D."/>
            <person name="Yonezawa T."/>
            <person name="Hasegawa M."/>
            <person name="Zhong Y."/>
            <person name="Liu W."/>
            <person name="Zhang Y."/>
            <person name="Huang Z."/>
            <person name="Zhang S."/>
            <person name="Long R."/>
            <person name="Yang H."/>
            <person name="Wang J."/>
            <person name="Lenstra J.A."/>
            <person name="Cooper D.N."/>
            <person name="Wu Y."/>
            <person name="Wang J."/>
            <person name="Shi P."/>
            <person name="Wang J."/>
            <person name="Liu J."/>
        </authorList>
    </citation>
    <scope>NUCLEOTIDE SEQUENCE [LARGE SCALE GENOMIC DNA]</scope>
    <source>
        <strain evidence="3">yakQH1</strain>
    </source>
</reference>
<accession>L8HP39</accession>
<protein>
    <submittedName>
        <fullName evidence="2">Uncharacterized protein</fullName>
    </submittedName>
</protein>
<dbReference type="AlphaFoldDB" id="L8HP39"/>
<feature type="chain" id="PRO_5003991302" evidence="1">
    <location>
        <begin position="35"/>
        <end position="62"/>
    </location>
</feature>
<proteinExistence type="predicted"/>
<evidence type="ECO:0000313" key="2">
    <source>
        <dbReference type="EMBL" id="ELR44772.1"/>
    </source>
</evidence>
<keyword evidence="1" id="KW-0732">Signal</keyword>
<name>L8HP39_9CETA</name>
<feature type="non-terminal residue" evidence="2">
    <location>
        <position position="1"/>
    </location>
</feature>
<sequence>LEASGKTGQHTQRAFFFCIILIALSLHKVDDCLSSKLCKKWWQHGHGLATQWTNLSILCRFV</sequence>
<dbReference type="Proteomes" id="UP000011080">
    <property type="component" value="Unassembled WGS sequence"/>
</dbReference>